<dbReference type="EMBL" id="CADIKH010000009">
    <property type="protein sequence ID" value="CAB3754647.1"/>
    <property type="molecule type" value="Genomic_DNA"/>
</dbReference>
<reference evidence="1 2" key="1">
    <citation type="submission" date="2020-04" db="EMBL/GenBank/DDBJ databases">
        <authorList>
            <person name="De Canck E."/>
        </authorList>
    </citation>
    <scope>NUCLEOTIDE SEQUENCE [LARGE SCALE GENOMIC DNA]</scope>
    <source>
        <strain evidence="1 2">LMG 29542</strain>
    </source>
</reference>
<dbReference type="RefSeq" id="WP_175226677.1">
    <property type="nucleotide sequence ID" value="NZ_CADIKH010000009.1"/>
</dbReference>
<dbReference type="AlphaFoldDB" id="A0A6J5DMA4"/>
<gene>
    <name evidence="1" type="ORF">LMG29542_02410</name>
</gene>
<evidence type="ECO:0000313" key="1">
    <source>
        <dbReference type="EMBL" id="CAB3754647.1"/>
    </source>
</evidence>
<organism evidence="1 2">
    <name type="scientific">Paraburkholderia humisilvae</name>
    <dbReference type="NCBI Taxonomy" id="627669"/>
    <lineage>
        <taxon>Bacteria</taxon>
        <taxon>Pseudomonadati</taxon>
        <taxon>Pseudomonadota</taxon>
        <taxon>Betaproteobacteria</taxon>
        <taxon>Burkholderiales</taxon>
        <taxon>Burkholderiaceae</taxon>
        <taxon>Paraburkholderia</taxon>
    </lineage>
</organism>
<proteinExistence type="predicted"/>
<sequence>MNAYQLVAHRETSGWNSSLDDVNGINLFGMRPVEVAAQAGNVKEFREIMSHPEFDPTGARVRYFSCLLRDYRGEPEDVVAYNQLRPLVETVEQMAVVKVEALNGFKAEQRVSAQDVEASPPQMYAGTVLSVWSDATADVKWDYNLNFAAERHLVRNGRVELHHLRRMS</sequence>
<keyword evidence="2" id="KW-1185">Reference proteome</keyword>
<protein>
    <submittedName>
        <fullName evidence="1">Uncharacterized protein</fullName>
    </submittedName>
</protein>
<dbReference type="Proteomes" id="UP000494363">
    <property type="component" value="Unassembled WGS sequence"/>
</dbReference>
<evidence type="ECO:0000313" key="2">
    <source>
        <dbReference type="Proteomes" id="UP000494363"/>
    </source>
</evidence>
<accession>A0A6J5DMA4</accession>
<name>A0A6J5DMA4_9BURK</name>